<keyword evidence="5" id="KW-1185">Reference proteome</keyword>
<dbReference type="AlphaFoldDB" id="A0A1T0A4B8"/>
<dbReference type="EMBL" id="MUXU01000031">
    <property type="protein sequence ID" value="OOR90577.1"/>
    <property type="molecule type" value="Genomic_DNA"/>
</dbReference>
<protein>
    <submittedName>
        <fullName evidence="1">Uncharacterized protein</fullName>
    </submittedName>
</protein>
<dbReference type="EMBL" id="UGQE01000002">
    <property type="protein sequence ID" value="STZ13617.1"/>
    <property type="molecule type" value="Genomic_DNA"/>
</dbReference>
<accession>A0A1T0A4B8</accession>
<dbReference type="EMBL" id="UGQE01000002">
    <property type="protein sequence ID" value="STZ13719.1"/>
    <property type="molecule type" value="Genomic_DNA"/>
</dbReference>
<evidence type="ECO:0000313" key="6">
    <source>
        <dbReference type="Proteomes" id="UP000255279"/>
    </source>
</evidence>
<dbReference type="RefSeq" id="WP_078276325.1">
    <property type="nucleotide sequence ID" value="NZ_CAACXO010000079.1"/>
</dbReference>
<dbReference type="Proteomes" id="UP000190435">
    <property type="component" value="Unassembled WGS sequence"/>
</dbReference>
<name>A0A1T0A4B8_9GAMM</name>
<reference evidence="2 6" key="2">
    <citation type="submission" date="2018-06" db="EMBL/GenBank/DDBJ databases">
        <authorList>
            <consortium name="Pathogen Informatics"/>
            <person name="Doyle S."/>
        </authorList>
    </citation>
    <scope>NUCLEOTIDE SEQUENCE [LARGE SCALE GENOMIC DNA]</scope>
    <source>
        <strain evidence="2 6">NCTC10293</strain>
    </source>
</reference>
<evidence type="ECO:0000313" key="3">
    <source>
        <dbReference type="EMBL" id="STZ13617.1"/>
    </source>
</evidence>
<dbReference type="Proteomes" id="UP000255279">
    <property type="component" value="Unassembled WGS sequence"/>
</dbReference>
<dbReference type="EMBL" id="UGQE01000002">
    <property type="protein sequence ID" value="STZ13513.1"/>
    <property type="molecule type" value="Genomic_DNA"/>
</dbReference>
<proteinExistence type="predicted"/>
<evidence type="ECO:0000313" key="1">
    <source>
        <dbReference type="EMBL" id="OOR90577.1"/>
    </source>
</evidence>
<evidence type="ECO:0000313" key="4">
    <source>
        <dbReference type="EMBL" id="STZ13719.1"/>
    </source>
</evidence>
<gene>
    <name evidence="1" type="ORF">B0181_04670</name>
    <name evidence="2" type="ORF">NCTC10293_01087</name>
    <name evidence="3" type="ORF">NCTC10293_01195</name>
    <name evidence="4" type="ORF">NCTC10293_01297</name>
</gene>
<reference evidence="1 5" key="1">
    <citation type="submission" date="2017-02" db="EMBL/GenBank/DDBJ databases">
        <title>Draft genome sequence of Moraxella caviae CCUG 355 type strain.</title>
        <authorList>
            <person name="Engstrom-Jakobsson H."/>
            <person name="Salva-Serra F."/>
            <person name="Thorell K."/>
            <person name="Gonzales-Siles L."/>
            <person name="Karlsson R."/>
            <person name="Boulund F."/>
            <person name="Engstrand L."/>
            <person name="Moore E."/>
        </authorList>
    </citation>
    <scope>NUCLEOTIDE SEQUENCE [LARGE SCALE GENOMIC DNA]</scope>
    <source>
        <strain evidence="1 5">CCUG 355</strain>
    </source>
</reference>
<organism evidence="1 5">
    <name type="scientific">Moraxella caviae</name>
    <dbReference type="NCBI Taxonomy" id="34060"/>
    <lineage>
        <taxon>Bacteria</taxon>
        <taxon>Pseudomonadati</taxon>
        <taxon>Pseudomonadota</taxon>
        <taxon>Gammaproteobacteria</taxon>
        <taxon>Moraxellales</taxon>
        <taxon>Moraxellaceae</taxon>
        <taxon>Moraxella</taxon>
    </lineage>
</organism>
<evidence type="ECO:0000313" key="2">
    <source>
        <dbReference type="EMBL" id="STZ13513.1"/>
    </source>
</evidence>
<sequence length="129" mass="14451">MSTTITPKTIAEQINQIGKHAIFDVLKELGFFASIVLERSDIIIELSEHFDIGYLDDEQELGELLTGYVGTLDDFLNECESYLSNKHLKYDGTGIVDPDTFSLVIADFIADYESEHNTTISVKAQSIKE</sequence>
<evidence type="ECO:0000313" key="5">
    <source>
        <dbReference type="Proteomes" id="UP000190435"/>
    </source>
</evidence>